<evidence type="ECO:0000313" key="4">
    <source>
        <dbReference type="Proteomes" id="UP000663828"/>
    </source>
</evidence>
<evidence type="ECO:0000313" key="5">
    <source>
        <dbReference type="Proteomes" id="UP000663852"/>
    </source>
</evidence>
<dbReference type="EMBL" id="CAJNOR010005382">
    <property type="protein sequence ID" value="CAF1559960.1"/>
    <property type="molecule type" value="Genomic_DNA"/>
</dbReference>
<dbReference type="Proteomes" id="UP000663828">
    <property type="component" value="Unassembled WGS sequence"/>
</dbReference>
<reference evidence="2" key="1">
    <citation type="submission" date="2021-02" db="EMBL/GenBank/DDBJ databases">
        <authorList>
            <person name="Nowell W R."/>
        </authorList>
    </citation>
    <scope>NUCLEOTIDE SEQUENCE</scope>
</reference>
<name>A0A814RR80_ADIRI</name>
<dbReference type="EMBL" id="CAJNOJ010000112">
    <property type="protein sequence ID" value="CAF1137186.1"/>
    <property type="molecule type" value="Genomic_DNA"/>
</dbReference>
<proteinExistence type="predicted"/>
<comment type="caution">
    <text evidence="2">The sequence shown here is derived from an EMBL/GenBank/DDBJ whole genome shotgun (WGS) entry which is preliminary data.</text>
</comment>
<evidence type="ECO:0000256" key="1">
    <source>
        <dbReference type="SAM" id="Phobius"/>
    </source>
</evidence>
<dbReference type="OrthoDB" id="10047843at2759"/>
<keyword evidence="4" id="KW-1185">Reference proteome</keyword>
<sequence length="294" mass="33300">MESPPNFSTIAQEHSDMKHTVIPVENPSSTIASMFSETANAAFSSAPVLELLDFHKNKFRKTMIYIVLIFGLFILAGLILLIISFVLPKCDSSQESCKRPGLVLLTIGSTFIGTGALTILLVIGCASCQFRKQMNDLTDPRITENPIIWRYEGTEWSRFLDYIHGPNRQWTEMAPLSSFCCRQSTYNRLLDRQYGHVILYWNGLIIDELHFVSFRQYELQTIEVMDFDPSQQIHGLRIHTYLKAGKNSRDCYFDVFAPSGVSLRKLQGIVQSYTGRMSNSTSARLASLGLTLFT</sequence>
<evidence type="ECO:0000313" key="3">
    <source>
        <dbReference type="EMBL" id="CAF1559960.1"/>
    </source>
</evidence>
<protein>
    <recommendedName>
        <fullName evidence="6">Transmembrane protein</fullName>
    </recommendedName>
</protein>
<feature type="transmembrane region" description="Helical" evidence="1">
    <location>
        <begin position="64"/>
        <end position="87"/>
    </location>
</feature>
<evidence type="ECO:0008006" key="6">
    <source>
        <dbReference type="Google" id="ProtNLM"/>
    </source>
</evidence>
<keyword evidence="1" id="KW-0812">Transmembrane</keyword>
<dbReference type="AlphaFoldDB" id="A0A814RR80"/>
<accession>A0A814RR80</accession>
<feature type="transmembrane region" description="Helical" evidence="1">
    <location>
        <begin position="102"/>
        <end position="126"/>
    </location>
</feature>
<evidence type="ECO:0000313" key="2">
    <source>
        <dbReference type="EMBL" id="CAF1137186.1"/>
    </source>
</evidence>
<keyword evidence="1" id="KW-1133">Transmembrane helix</keyword>
<gene>
    <name evidence="2" type="ORF">EDS130_LOCUS21884</name>
    <name evidence="3" type="ORF">XAT740_LOCUS43541</name>
</gene>
<dbReference type="Proteomes" id="UP000663852">
    <property type="component" value="Unassembled WGS sequence"/>
</dbReference>
<organism evidence="2 5">
    <name type="scientific">Adineta ricciae</name>
    <name type="common">Rotifer</name>
    <dbReference type="NCBI Taxonomy" id="249248"/>
    <lineage>
        <taxon>Eukaryota</taxon>
        <taxon>Metazoa</taxon>
        <taxon>Spiralia</taxon>
        <taxon>Gnathifera</taxon>
        <taxon>Rotifera</taxon>
        <taxon>Eurotatoria</taxon>
        <taxon>Bdelloidea</taxon>
        <taxon>Adinetida</taxon>
        <taxon>Adinetidae</taxon>
        <taxon>Adineta</taxon>
    </lineage>
</organism>
<keyword evidence="1" id="KW-0472">Membrane</keyword>